<feature type="chain" id="PRO_5047347278" description="Lipoprotein" evidence="2">
    <location>
        <begin position="25"/>
        <end position="94"/>
    </location>
</feature>
<feature type="region of interest" description="Disordered" evidence="1">
    <location>
        <begin position="59"/>
        <end position="82"/>
    </location>
</feature>
<evidence type="ECO:0000313" key="3">
    <source>
        <dbReference type="EMBL" id="NKY39516.1"/>
    </source>
</evidence>
<comment type="caution">
    <text evidence="3">The sequence shown here is derived from an EMBL/GenBank/DDBJ whole genome shotgun (WGS) entry which is preliminary data.</text>
</comment>
<keyword evidence="4" id="KW-1185">Reference proteome</keyword>
<keyword evidence="2" id="KW-0732">Signal</keyword>
<evidence type="ECO:0000313" key="4">
    <source>
        <dbReference type="Proteomes" id="UP000777774"/>
    </source>
</evidence>
<feature type="signal peptide" evidence="2">
    <location>
        <begin position="1"/>
        <end position="24"/>
    </location>
</feature>
<dbReference type="EMBL" id="JAAXOY010000162">
    <property type="protein sequence ID" value="NKY39516.1"/>
    <property type="molecule type" value="Genomic_DNA"/>
</dbReference>
<evidence type="ECO:0000256" key="1">
    <source>
        <dbReference type="SAM" id="MobiDB-lite"/>
    </source>
</evidence>
<sequence>MRRTTTVLAAVGVVALGAGCAAWALTRPPVVDLDALPVEPLTARPATVLGAELTITDPPCPPFTVSAPRPGPPPTPGGGAIEIEPGHAFTHACL</sequence>
<gene>
    <name evidence="3" type="ORF">HGA02_08245</name>
</gene>
<evidence type="ECO:0008006" key="5">
    <source>
        <dbReference type="Google" id="ProtNLM"/>
    </source>
</evidence>
<protein>
    <recommendedName>
        <fullName evidence="5">Lipoprotein</fullName>
    </recommendedName>
</protein>
<reference evidence="3 4" key="1">
    <citation type="submission" date="2020-04" db="EMBL/GenBank/DDBJ databases">
        <title>MicrobeNet Type strains.</title>
        <authorList>
            <person name="Nicholson A.C."/>
        </authorList>
    </citation>
    <scope>NUCLEOTIDE SEQUENCE [LARGE SCALE GENOMIC DNA]</scope>
    <source>
        <strain evidence="3 4">ATCC BAA-787</strain>
    </source>
</reference>
<dbReference type="Proteomes" id="UP000777774">
    <property type="component" value="Unassembled WGS sequence"/>
</dbReference>
<name>A0ABX1K1X6_9CELL</name>
<accession>A0ABX1K1X6</accession>
<proteinExistence type="predicted"/>
<feature type="non-terminal residue" evidence="3">
    <location>
        <position position="94"/>
    </location>
</feature>
<dbReference type="RefSeq" id="WP_210728317.1">
    <property type="nucleotide sequence ID" value="NZ_JAAXOY010000162.1"/>
</dbReference>
<dbReference type="PROSITE" id="PS51257">
    <property type="entry name" value="PROKAR_LIPOPROTEIN"/>
    <property type="match status" value="1"/>
</dbReference>
<evidence type="ECO:0000256" key="2">
    <source>
        <dbReference type="SAM" id="SignalP"/>
    </source>
</evidence>
<organism evidence="3 4">
    <name type="scientific">Cellulomonas septica</name>
    <dbReference type="NCBI Taxonomy" id="285080"/>
    <lineage>
        <taxon>Bacteria</taxon>
        <taxon>Bacillati</taxon>
        <taxon>Actinomycetota</taxon>
        <taxon>Actinomycetes</taxon>
        <taxon>Micrococcales</taxon>
        <taxon>Cellulomonadaceae</taxon>
        <taxon>Cellulomonas</taxon>
    </lineage>
</organism>